<dbReference type="SMART" id="SM00233">
    <property type="entry name" value="PH"/>
    <property type="match status" value="1"/>
</dbReference>
<dbReference type="SMART" id="SM00109">
    <property type="entry name" value="C1"/>
    <property type="match status" value="2"/>
</dbReference>
<dbReference type="SUPFAM" id="SSF47769">
    <property type="entry name" value="SAM/Pointed domain"/>
    <property type="match status" value="1"/>
</dbReference>
<feature type="region of interest" description="Disordered" evidence="16">
    <location>
        <begin position="1251"/>
        <end position="1277"/>
    </location>
</feature>
<comment type="catalytic activity">
    <reaction evidence="1 15">
        <text>a 1,2-diacyl-sn-glycerol + ATP = a 1,2-diacyl-sn-glycero-3-phosphate + ADP + H(+)</text>
        <dbReference type="Rhea" id="RHEA:10272"/>
        <dbReference type="ChEBI" id="CHEBI:15378"/>
        <dbReference type="ChEBI" id="CHEBI:17815"/>
        <dbReference type="ChEBI" id="CHEBI:30616"/>
        <dbReference type="ChEBI" id="CHEBI:58608"/>
        <dbReference type="ChEBI" id="CHEBI:456216"/>
        <dbReference type="EC" id="2.7.1.107"/>
    </reaction>
</comment>
<keyword evidence="6" id="KW-0597">Phosphoprotein</keyword>
<dbReference type="PROSITE" id="PS50146">
    <property type="entry name" value="DAGK"/>
    <property type="match status" value="1"/>
</dbReference>
<dbReference type="InterPro" id="IPR037607">
    <property type="entry name" value="DGK"/>
</dbReference>
<dbReference type="SMART" id="SM00454">
    <property type="entry name" value="SAM"/>
    <property type="match status" value="1"/>
</dbReference>
<dbReference type="FunFam" id="2.30.29.30:FF:000313">
    <property type="entry name" value="Diacylglycerol kinase"/>
    <property type="match status" value="1"/>
</dbReference>
<dbReference type="Gene3D" id="2.60.200.40">
    <property type="match status" value="1"/>
</dbReference>
<dbReference type="GO" id="GO:0005886">
    <property type="term" value="C:plasma membrane"/>
    <property type="evidence" value="ECO:0007669"/>
    <property type="project" value="TreeGrafter"/>
</dbReference>
<evidence type="ECO:0000259" key="17">
    <source>
        <dbReference type="PROSITE" id="PS50003"/>
    </source>
</evidence>
<dbReference type="CDD" id="cd13274">
    <property type="entry name" value="PH_DGK_type2"/>
    <property type="match status" value="1"/>
</dbReference>
<dbReference type="GO" id="GO:0005737">
    <property type="term" value="C:cytoplasm"/>
    <property type="evidence" value="ECO:0007669"/>
    <property type="project" value="UniProtKB-SubCell"/>
</dbReference>
<keyword evidence="14 15" id="KW-0067">ATP-binding</keyword>
<evidence type="ECO:0000313" key="22">
    <source>
        <dbReference type="Proteomes" id="UP001200034"/>
    </source>
</evidence>
<dbReference type="PROSITE" id="PS50105">
    <property type="entry name" value="SAM_DOMAIN"/>
    <property type="match status" value="1"/>
</dbReference>
<feature type="domain" description="Phorbol-ester/DAG-type" evidence="18">
    <location>
        <begin position="195"/>
        <end position="245"/>
    </location>
</feature>
<dbReference type="CDD" id="cd20852">
    <property type="entry name" value="C1_DGK_typeII_rpt2"/>
    <property type="match status" value="1"/>
</dbReference>
<dbReference type="Pfam" id="PF00781">
    <property type="entry name" value="DAGK_cat"/>
    <property type="match status" value="1"/>
</dbReference>
<dbReference type="GO" id="GO:0007200">
    <property type="term" value="P:phospholipase C-activating G protein-coupled receptor signaling pathway"/>
    <property type="evidence" value="ECO:0007669"/>
    <property type="project" value="InterPro"/>
</dbReference>
<proteinExistence type="inferred from homology"/>
<dbReference type="EC" id="2.7.1.107" evidence="15"/>
<feature type="compositionally biased region" description="Polar residues" evidence="16">
    <location>
        <begin position="796"/>
        <end position="806"/>
    </location>
</feature>
<dbReference type="SMART" id="SM00046">
    <property type="entry name" value="DAGKc"/>
    <property type="match status" value="1"/>
</dbReference>
<dbReference type="CDD" id="cd20800">
    <property type="entry name" value="C1_DGK_typeII_rpt1"/>
    <property type="match status" value="1"/>
</dbReference>
<keyword evidence="8" id="KW-0479">Metal-binding</keyword>
<dbReference type="InterPro" id="IPR001206">
    <property type="entry name" value="Diacylglycerol_kinase_cat_dom"/>
</dbReference>
<dbReference type="InterPro" id="IPR011993">
    <property type="entry name" value="PH-like_dom_sf"/>
</dbReference>
<dbReference type="Pfam" id="PF00536">
    <property type="entry name" value="SAM_1"/>
    <property type="match status" value="1"/>
</dbReference>
<evidence type="ECO:0000256" key="14">
    <source>
        <dbReference type="ARBA" id="ARBA00022840"/>
    </source>
</evidence>
<feature type="region of interest" description="Disordered" evidence="16">
    <location>
        <begin position="853"/>
        <end position="887"/>
    </location>
</feature>
<protein>
    <recommendedName>
        <fullName evidence="15">Diacylglycerol kinase</fullName>
        <shortName evidence="15">DAG kinase</shortName>
        <ecNumber evidence="15">2.7.1.107</ecNumber>
    </recommendedName>
</protein>
<reference evidence="21" key="1">
    <citation type="journal article" date="2021" name="Mol. Ecol. Resour.">
        <title>Phylogenomic analyses of the genus Drosophila reveals genomic signals of climate adaptation.</title>
        <authorList>
            <person name="Li F."/>
            <person name="Rane R.V."/>
            <person name="Luria V."/>
            <person name="Xiong Z."/>
            <person name="Chen J."/>
            <person name="Li Z."/>
            <person name="Catullo R.A."/>
            <person name="Griffin P.C."/>
            <person name="Schiffer M."/>
            <person name="Pearce S."/>
            <person name="Lee S.F."/>
            <person name="McElroy K."/>
            <person name="Stocker A."/>
            <person name="Shirriffs J."/>
            <person name="Cockerell F."/>
            <person name="Coppin C."/>
            <person name="Sgro C.M."/>
            <person name="Karger A."/>
            <person name="Cain J.W."/>
            <person name="Weber J.A."/>
            <person name="Santpere G."/>
            <person name="Kirschner M.W."/>
            <person name="Hoffmann A.A."/>
            <person name="Oakeshott J.G."/>
            <person name="Zhang G."/>
        </authorList>
    </citation>
    <scope>NUCLEOTIDE SEQUENCE</scope>
    <source>
        <strain evidence="21">BGI-SZ-2011g</strain>
    </source>
</reference>
<feature type="domain" description="Phorbol-ester/DAG-type" evidence="18">
    <location>
        <begin position="268"/>
        <end position="319"/>
    </location>
</feature>
<dbReference type="Proteomes" id="UP001200034">
    <property type="component" value="Unassembled WGS sequence"/>
</dbReference>
<comment type="function">
    <text evidence="2">Phosphorylates diacylglycerol (DAG) to generate phosphatidic acid (PA).</text>
</comment>
<dbReference type="SUPFAM" id="SSF50729">
    <property type="entry name" value="PH domain-like"/>
    <property type="match status" value="1"/>
</dbReference>
<dbReference type="SMART" id="SM00045">
    <property type="entry name" value="DAGKa"/>
    <property type="match status" value="1"/>
</dbReference>
<dbReference type="GO" id="GO:0004143">
    <property type="term" value="F:ATP-dependent diacylglycerol kinase activity"/>
    <property type="evidence" value="ECO:0007669"/>
    <property type="project" value="UniProtKB-EC"/>
</dbReference>
<dbReference type="PROSITE" id="PS50003">
    <property type="entry name" value="PH_DOMAIN"/>
    <property type="match status" value="1"/>
</dbReference>
<feature type="compositionally biased region" description="Polar residues" evidence="16">
    <location>
        <begin position="1049"/>
        <end position="1064"/>
    </location>
</feature>
<keyword evidence="22" id="KW-1185">Reference proteome</keyword>
<keyword evidence="11" id="KW-0863">Zinc-finger</keyword>
<dbReference type="FunFam" id="1.10.150.50:FF:000021">
    <property type="entry name" value="Diacylglycerol kinase"/>
    <property type="match status" value="1"/>
</dbReference>
<dbReference type="Pfam" id="PF00169">
    <property type="entry name" value="PH"/>
    <property type="match status" value="1"/>
</dbReference>
<dbReference type="GO" id="GO:0005524">
    <property type="term" value="F:ATP binding"/>
    <property type="evidence" value="ECO:0007669"/>
    <property type="project" value="UniProtKB-KW"/>
</dbReference>
<feature type="region of interest" description="Disordered" evidence="16">
    <location>
        <begin position="1130"/>
        <end position="1156"/>
    </location>
</feature>
<dbReference type="InterPro" id="IPR001849">
    <property type="entry name" value="PH_domain"/>
</dbReference>
<feature type="region of interest" description="Disordered" evidence="16">
    <location>
        <begin position="1208"/>
        <end position="1229"/>
    </location>
</feature>
<keyword evidence="12 15" id="KW-0418">Kinase</keyword>
<feature type="region of interest" description="Disordered" evidence="16">
    <location>
        <begin position="1036"/>
        <end position="1064"/>
    </location>
</feature>
<feature type="compositionally biased region" description="Low complexity" evidence="16">
    <location>
        <begin position="1130"/>
        <end position="1144"/>
    </location>
</feature>
<dbReference type="InterPro" id="IPR054474">
    <property type="entry name" value="DGKD_4H"/>
</dbReference>
<dbReference type="SUPFAM" id="SSF111331">
    <property type="entry name" value="NAD kinase/diacylglycerol kinase-like"/>
    <property type="match status" value="2"/>
</dbReference>
<dbReference type="InterPro" id="IPR001660">
    <property type="entry name" value="SAM"/>
</dbReference>
<evidence type="ECO:0000259" key="19">
    <source>
        <dbReference type="PROSITE" id="PS50105"/>
    </source>
</evidence>
<dbReference type="InterPro" id="IPR016064">
    <property type="entry name" value="NAD/diacylglycerol_kinase_sf"/>
</dbReference>
<dbReference type="FunFam" id="2.60.200.40:FF:000001">
    <property type="entry name" value="Diacylglycerol kinase"/>
    <property type="match status" value="1"/>
</dbReference>
<keyword evidence="9" id="KW-0677">Repeat</keyword>
<keyword evidence="13" id="KW-0862">Zinc</keyword>
<dbReference type="Pfam" id="PF00130">
    <property type="entry name" value="C1_1"/>
    <property type="match status" value="2"/>
</dbReference>
<dbReference type="FunFam" id="3.40.50.10330:FF:000001">
    <property type="entry name" value="Diacylglycerol kinase"/>
    <property type="match status" value="1"/>
</dbReference>
<evidence type="ECO:0000256" key="1">
    <source>
        <dbReference type="ARBA" id="ARBA00001383"/>
    </source>
</evidence>
<evidence type="ECO:0000256" key="5">
    <source>
        <dbReference type="ARBA" id="ARBA00022490"/>
    </source>
</evidence>
<feature type="domain" description="SAM" evidence="19">
    <location>
        <begin position="1901"/>
        <end position="1964"/>
    </location>
</feature>
<dbReference type="InterPro" id="IPR017438">
    <property type="entry name" value="ATP-NAD_kinase_N"/>
</dbReference>
<dbReference type="Gene3D" id="1.10.150.50">
    <property type="entry name" value="Transcription Factor, Ets-1"/>
    <property type="match status" value="1"/>
</dbReference>
<evidence type="ECO:0000256" key="8">
    <source>
        <dbReference type="ARBA" id="ARBA00022723"/>
    </source>
</evidence>
<feature type="compositionally biased region" description="Basic and acidic residues" evidence="16">
    <location>
        <begin position="873"/>
        <end position="886"/>
    </location>
</feature>
<sequence length="1964" mass="218361">MANLKPNTLHVDSLSPRNLSSLSSGLSSACSSGSVSPVPIIPIIAISRDGGDESESESEIETEPARIFHRRMSTKRNSNLASIIKEGFLLKHTWSFQRWRRRYFRLKHSHLYYAKDAKCDVFDEIDLSELCYFECSIKNVNHSFQIITPTRSLVLCADSRRDMEDWLGSLKMATAPQRPRGDSFLIDQHDILSNHHHWYATSHARPTYCNVCRDALSGVTSHGLSCEVCKCKVHKRCAAKAIANCKWTTLATVGKDIIEQPDGSIIMPHQWMEGNLPVSAVCAVCKKTCGSVLRLQDWRCLWCRDTVHVACRPQMAIACPIGPAKLSVVPPTSVHSISTDDAWDVVSPKGNFSPLLVFVNSKSGDNQGVKFLRRFKQLLNPAQVFDLISTGPSLGLRLFRHFEIFRILVCSGDGSVGWVLSEIDRFNMHKQCQVAVMPLGTGNDLARVLGWGSSCDDDTHLPQILERYESASTKMLDRWSIMVFEKAISVPKTPKMSITTEQEALLTGMVTSANHHLRFIVETNDTQTLISSTRTLCDTVEELVARICEHHKDDEQLTIKCDILRQKLNMLLDALQEEEMGAHSGDDLIATIRSLIVRGAASSAAAAHAFPVISNPNMPIEKNEKDHINSKERRNSRSLRSSEKEALQSRANSVKRAIYNVVEHSEPGRPKRYQRKLSITPFEALKIPANNSGESTPCSSPLPIIPPINIISPTMETSRLTCISPLPDTRRDSVDENFFNSINLPAPRQFADSRRSSGVPEVIQEMEEGANGETIYRIGRLSLSGGANIDDAGNRLSPSSDGGDNTPTERKVDFLRVPILTGEPIVDPLSDYRPIEVFERTYYMTRELDKDKERKADGVSGGGGGSDASSLLDCDKEDGNANEKGESLQQPQRALVHTCNLQVPGTVVTPNSQNVYTSASLTIIDTDAQTNTEQSSSEELGGEASDVLSAISNEECSVASEIFDKPETGHTLGDIIQNLDASNFTHIDSPETSDETEAMPGESLMDDISSVLGHDITNALQDNTITDDTTTLCSEHIGPPKPPRKKSMSALTQAKSHPLRRNSSPPRIARLARMDSDDNPQQFGFENIVFEIDNRCDDQKMREPPRFCSLAQFVEGNDIARQSFKQLMLDSNSNSNNDNSNSNNEELVTPTNSIKSRAYPNMTLTTTSDELDELSMQTAIKIEIQDAEASSTTTTTTTATTIATATKPLESAMASSTSPTKKSGHGQDVKRITFDESCKKESFDDVNPNYPQISVVVRPPTPLRGDSVKPTTSSSSILTTPSGLLGVRSLNSSEIRRHSSHAPSLSVREYDKDKDRRHSGFNPNFLTLDPEHARFLSSSPAASRRISCGSLFKKKNQKYYTKRAYGLFSVRFFVVAEPDIRLATLALIRPLIPLPNEALPNLQTLKGSKSSLFMGSTLFGFEHFNAGDKEEKLCKDKEKTPTEETNRKLPIINPLVRLPNWPNLTNGTGFISKCLLANADTLCAAVSPLMDPDETLLAGYHEKCVMNNYFGIGIDAKISLDFHNKREEHPEKCRSRARNYMWYGVLGSKQLLQKTCKNLEQRVQLECDGQRIPLPELQGIVILNIPSFMGGTNFWGSSTKKDDIFLTPSFDDRVLEVVAVFGSVQMAASRLINLQHHRIAQCQSVQINILGDEEIPIQVDGEAWLQPPGMIRILHKNRVQMLCRNRSLEVSLKSWQEKQRQHSISIQRDASSTASEHATSTDEVISERECYVLLNFIEAVSSLVKWVKFLIISHPALQHDLYAVACRASEALESIHPQGKLLEGPSLRTKLVEVIDSSRQLYDDACTLLRDRGHSLILREDLETKLSAALANMEMELKKCSVQKCIDGKLRAYFNVLAPNEESDGRRKSRAFWGRLRSGSTAGQQQFKPPLTNTREAANNWSVNEVVTWLETMQLSEYVDSFLKNDIRGKELLTLGRRDLKDLGVVKVGHVKRILQAIKDLSEN</sequence>
<accession>A0AAD4JV02</accession>
<feature type="domain" description="PH" evidence="17">
    <location>
        <begin position="82"/>
        <end position="175"/>
    </location>
</feature>
<evidence type="ECO:0000256" key="7">
    <source>
        <dbReference type="ARBA" id="ARBA00022679"/>
    </source>
</evidence>
<evidence type="ECO:0000256" key="11">
    <source>
        <dbReference type="ARBA" id="ARBA00022771"/>
    </source>
</evidence>
<dbReference type="PROSITE" id="PS51257">
    <property type="entry name" value="PROKAR_LIPOPROTEIN"/>
    <property type="match status" value="1"/>
</dbReference>
<name>A0AAD4JV02_9MUSC</name>
<dbReference type="FunFam" id="3.30.60.20:FF:000002">
    <property type="entry name" value="Diacylglycerol kinase"/>
    <property type="match status" value="1"/>
</dbReference>
<dbReference type="PROSITE" id="PS00479">
    <property type="entry name" value="ZF_DAG_PE_1"/>
    <property type="match status" value="2"/>
</dbReference>
<feature type="compositionally biased region" description="Polar residues" evidence="16">
    <location>
        <begin position="1145"/>
        <end position="1155"/>
    </location>
</feature>
<dbReference type="PROSITE" id="PS50081">
    <property type="entry name" value="ZF_DAG_PE_2"/>
    <property type="match status" value="2"/>
</dbReference>
<comment type="caution">
    <text evidence="21">The sequence shown here is derived from an EMBL/GenBank/DDBJ whole genome shotgun (WGS) entry which is preliminary data.</text>
</comment>
<gene>
    <name evidence="21" type="ORF">KR093_004871</name>
</gene>
<dbReference type="PANTHER" id="PTHR11255">
    <property type="entry name" value="DIACYLGLYCEROL KINASE"/>
    <property type="match status" value="1"/>
</dbReference>
<dbReference type="InterPro" id="IPR046349">
    <property type="entry name" value="C1-like_sf"/>
</dbReference>
<dbReference type="Gene3D" id="2.30.29.30">
    <property type="entry name" value="Pleckstrin-homology domain (PH domain)/Phosphotyrosine-binding domain (PTB)"/>
    <property type="match status" value="1"/>
</dbReference>
<dbReference type="CDD" id="cd09507">
    <property type="entry name" value="SAM_DGK-delta-eta"/>
    <property type="match status" value="1"/>
</dbReference>
<evidence type="ECO:0000256" key="9">
    <source>
        <dbReference type="ARBA" id="ARBA00022737"/>
    </source>
</evidence>
<feature type="domain" description="DAGKc" evidence="20">
    <location>
        <begin position="350"/>
        <end position="486"/>
    </location>
</feature>
<evidence type="ECO:0000256" key="12">
    <source>
        <dbReference type="ARBA" id="ARBA00022777"/>
    </source>
</evidence>
<evidence type="ECO:0000256" key="2">
    <source>
        <dbReference type="ARBA" id="ARBA00002064"/>
    </source>
</evidence>
<comment type="similarity">
    <text evidence="4 15">Belongs to the eukaryotic diacylglycerol kinase family.</text>
</comment>
<dbReference type="Pfam" id="PF22944">
    <property type="entry name" value="DGKD_4H"/>
    <property type="match status" value="1"/>
</dbReference>
<dbReference type="InterPro" id="IPR002219">
    <property type="entry name" value="PKC_DAG/PE"/>
</dbReference>
<dbReference type="PANTHER" id="PTHR11255:SF109">
    <property type="entry name" value="DIACYLGLYCEROL KINASE ETA"/>
    <property type="match status" value="1"/>
</dbReference>
<dbReference type="SUPFAM" id="SSF57889">
    <property type="entry name" value="Cysteine-rich domain"/>
    <property type="match status" value="2"/>
</dbReference>
<evidence type="ECO:0000259" key="18">
    <source>
        <dbReference type="PROSITE" id="PS50081"/>
    </source>
</evidence>
<feature type="compositionally biased region" description="Basic and acidic residues" evidence="16">
    <location>
        <begin position="621"/>
        <end position="647"/>
    </location>
</feature>
<keyword evidence="10 15" id="KW-0547">Nucleotide-binding</keyword>
<dbReference type="EMBL" id="JAJJHW010003409">
    <property type="protein sequence ID" value="KAH8359164.1"/>
    <property type="molecule type" value="Genomic_DNA"/>
</dbReference>
<dbReference type="FunFam" id="3.30.60.20:FF:000029">
    <property type="entry name" value="Diacylglycerol kinase"/>
    <property type="match status" value="1"/>
</dbReference>
<evidence type="ECO:0000313" key="21">
    <source>
        <dbReference type="EMBL" id="KAH8359164.1"/>
    </source>
</evidence>
<dbReference type="Pfam" id="PF00609">
    <property type="entry name" value="DAGK_acc"/>
    <property type="match status" value="1"/>
</dbReference>
<dbReference type="Gene3D" id="3.30.60.20">
    <property type="match status" value="2"/>
</dbReference>
<organism evidence="21 22">
    <name type="scientific">Drosophila rubida</name>
    <dbReference type="NCBI Taxonomy" id="30044"/>
    <lineage>
        <taxon>Eukaryota</taxon>
        <taxon>Metazoa</taxon>
        <taxon>Ecdysozoa</taxon>
        <taxon>Arthropoda</taxon>
        <taxon>Hexapoda</taxon>
        <taxon>Insecta</taxon>
        <taxon>Pterygota</taxon>
        <taxon>Neoptera</taxon>
        <taxon>Endopterygota</taxon>
        <taxon>Diptera</taxon>
        <taxon>Brachycera</taxon>
        <taxon>Muscomorpha</taxon>
        <taxon>Ephydroidea</taxon>
        <taxon>Drosophilidae</taxon>
        <taxon>Drosophila</taxon>
    </lineage>
</organism>
<evidence type="ECO:0000256" key="6">
    <source>
        <dbReference type="ARBA" id="ARBA00022553"/>
    </source>
</evidence>
<feature type="region of interest" description="Disordered" evidence="16">
    <location>
        <begin position="615"/>
        <end position="651"/>
    </location>
</feature>
<evidence type="ECO:0000256" key="4">
    <source>
        <dbReference type="ARBA" id="ARBA00009280"/>
    </source>
</evidence>
<comment type="subcellular location">
    <subcellularLocation>
        <location evidence="3">Cytoplasm</location>
    </subcellularLocation>
</comment>
<keyword evidence="7 15" id="KW-0808">Transferase</keyword>
<evidence type="ECO:0000256" key="16">
    <source>
        <dbReference type="SAM" id="MobiDB-lite"/>
    </source>
</evidence>
<evidence type="ECO:0000256" key="15">
    <source>
        <dbReference type="RuleBase" id="RU361128"/>
    </source>
</evidence>
<evidence type="ECO:0000256" key="10">
    <source>
        <dbReference type="ARBA" id="ARBA00022741"/>
    </source>
</evidence>
<evidence type="ECO:0000259" key="20">
    <source>
        <dbReference type="PROSITE" id="PS50146"/>
    </source>
</evidence>
<dbReference type="Gene3D" id="3.40.50.10330">
    <property type="entry name" value="Probable inorganic polyphosphate/atp-NAD kinase, domain 1"/>
    <property type="match status" value="1"/>
</dbReference>
<evidence type="ECO:0000256" key="13">
    <source>
        <dbReference type="ARBA" id="ARBA00022833"/>
    </source>
</evidence>
<dbReference type="GO" id="GO:0046486">
    <property type="term" value="P:glycerolipid metabolic process"/>
    <property type="evidence" value="ECO:0007669"/>
    <property type="project" value="UniProtKB-ARBA"/>
</dbReference>
<feature type="region of interest" description="Disordered" evidence="16">
    <location>
        <begin position="789"/>
        <end position="810"/>
    </location>
</feature>
<dbReference type="InterPro" id="IPR000756">
    <property type="entry name" value="Diacylglycerol_kin_accessory"/>
</dbReference>
<keyword evidence="5" id="KW-0963">Cytoplasm</keyword>
<dbReference type="GO" id="GO:0008270">
    <property type="term" value="F:zinc ion binding"/>
    <property type="evidence" value="ECO:0007669"/>
    <property type="project" value="UniProtKB-KW"/>
</dbReference>
<evidence type="ECO:0000256" key="3">
    <source>
        <dbReference type="ARBA" id="ARBA00004496"/>
    </source>
</evidence>
<dbReference type="InterPro" id="IPR013761">
    <property type="entry name" value="SAM/pointed_sf"/>
</dbReference>